<dbReference type="Gramene" id="PGSC0003DMT400086135">
    <property type="protein sequence ID" value="PGSC0003DMT400086135"/>
    <property type="gene ID" value="PGSC0003DMG400035706"/>
</dbReference>
<dbReference type="AlphaFoldDB" id="M1DB21"/>
<organism evidence="2 3">
    <name type="scientific">Solanum tuberosum</name>
    <name type="common">Potato</name>
    <dbReference type="NCBI Taxonomy" id="4113"/>
    <lineage>
        <taxon>Eukaryota</taxon>
        <taxon>Viridiplantae</taxon>
        <taxon>Streptophyta</taxon>
        <taxon>Embryophyta</taxon>
        <taxon>Tracheophyta</taxon>
        <taxon>Spermatophyta</taxon>
        <taxon>Magnoliopsida</taxon>
        <taxon>eudicotyledons</taxon>
        <taxon>Gunneridae</taxon>
        <taxon>Pentapetalae</taxon>
        <taxon>asterids</taxon>
        <taxon>lamiids</taxon>
        <taxon>Solanales</taxon>
        <taxon>Solanaceae</taxon>
        <taxon>Solanoideae</taxon>
        <taxon>Solaneae</taxon>
        <taxon>Solanum</taxon>
    </lineage>
</organism>
<feature type="compositionally biased region" description="Basic residues" evidence="1">
    <location>
        <begin position="44"/>
        <end position="56"/>
    </location>
</feature>
<feature type="region of interest" description="Disordered" evidence="1">
    <location>
        <begin position="1"/>
        <end position="22"/>
    </location>
</feature>
<proteinExistence type="predicted"/>
<accession>M1DB21</accession>
<dbReference type="PaxDb" id="4113-PGSC0003DMT400086135"/>
<evidence type="ECO:0000256" key="1">
    <source>
        <dbReference type="SAM" id="MobiDB-lite"/>
    </source>
</evidence>
<evidence type="ECO:0000313" key="3">
    <source>
        <dbReference type="Proteomes" id="UP000011115"/>
    </source>
</evidence>
<sequence>MASVGEGPKWKVPAPNHEPAGRCVSPPTVFKVLVEAWTLRRKKGTKRLKRTKKLKYEHRQEPLTNRRKDRLRPLFQYAKP</sequence>
<reference evidence="2" key="2">
    <citation type="submission" date="2015-06" db="UniProtKB">
        <authorList>
            <consortium name="EnsemblPlants"/>
        </authorList>
    </citation>
    <scope>IDENTIFICATION</scope>
    <source>
        <strain evidence="2">DM1-3 516 R44</strain>
    </source>
</reference>
<dbReference type="HOGENOM" id="CLU_2594484_0_0_1"/>
<reference evidence="3" key="1">
    <citation type="journal article" date="2011" name="Nature">
        <title>Genome sequence and analysis of the tuber crop potato.</title>
        <authorList>
            <consortium name="The Potato Genome Sequencing Consortium"/>
        </authorList>
    </citation>
    <scope>NUCLEOTIDE SEQUENCE [LARGE SCALE GENOMIC DNA]</scope>
    <source>
        <strain evidence="3">cv. DM1-3 516 R44</strain>
    </source>
</reference>
<keyword evidence="3" id="KW-1185">Reference proteome</keyword>
<evidence type="ECO:0000313" key="2">
    <source>
        <dbReference type="EnsemblPlants" id="PGSC0003DMT400086135"/>
    </source>
</evidence>
<feature type="region of interest" description="Disordered" evidence="1">
    <location>
        <begin position="44"/>
        <end position="80"/>
    </location>
</feature>
<dbReference type="Proteomes" id="UP000011115">
    <property type="component" value="Unassembled WGS sequence"/>
</dbReference>
<feature type="compositionally biased region" description="Basic and acidic residues" evidence="1">
    <location>
        <begin position="57"/>
        <end position="66"/>
    </location>
</feature>
<dbReference type="EnsemblPlants" id="PGSC0003DMT400086135">
    <property type="protein sequence ID" value="PGSC0003DMT400086135"/>
    <property type="gene ID" value="PGSC0003DMG400035706"/>
</dbReference>
<protein>
    <submittedName>
        <fullName evidence="2">Uncharacterized protein</fullName>
    </submittedName>
</protein>
<dbReference type="InParanoid" id="M1DB21"/>
<name>M1DB21_SOLTU</name>